<name>A0A917PDP8_9ACTN</name>
<sequence length="66" mass="7410">MHSAFVELMRSSQPVRSPQAWLRTVALRAFSRQSVPEQPEGDLADRLAQTSADWCTPLQAAELNEQ</sequence>
<dbReference type="Proteomes" id="UP000625682">
    <property type="component" value="Unassembled WGS sequence"/>
</dbReference>
<evidence type="ECO:0000313" key="2">
    <source>
        <dbReference type="Proteomes" id="UP000625682"/>
    </source>
</evidence>
<proteinExistence type="predicted"/>
<keyword evidence="2" id="KW-1185">Reference proteome</keyword>
<reference evidence="1" key="2">
    <citation type="submission" date="2020-09" db="EMBL/GenBank/DDBJ databases">
        <authorList>
            <person name="Sun Q."/>
            <person name="Zhou Y."/>
        </authorList>
    </citation>
    <scope>NUCLEOTIDE SEQUENCE</scope>
    <source>
        <strain evidence="1">CGMCC 4.7272</strain>
    </source>
</reference>
<accession>A0A917PDP8</accession>
<reference evidence="1" key="1">
    <citation type="journal article" date="2014" name="Int. J. Syst. Evol. Microbiol.">
        <title>Complete genome sequence of Corynebacterium casei LMG S-19264T (=DSM 44701T), isolated from a smear-ripened cheese.</title>
        <authorList>
            <consortium name="US DOE Joint Genome Institute (JGI-PGF)"/>
            <person name="Walter F."/>
            <person name="Albersmeier A."/>
            <person name="Kalinowski J."/>
            <person name="Ruckert C."/>
        </authorList>
    </citation>
    <scope>NUCLEOTIDE SEQUENCE</scope>
    <source>
        <strain evidence="1">CGMCC 4.7272</strain>
    </source>
</reference>
<protein>
    <submittedName>
        <fullName evidence="1">Uncharacterized protein</fullName>
    </submittedName>
</protein>
<organism evidence="1 2">
    <name type="scientific">Streptomyces lacrimifluminis</name>
    <dbReference type="NCBI Taxonomy" id="1500077"/>
    <lineage>
        <taxon>Bacteria</taxon>
        <taxon>Bacillati</taxon>
        <taxon>Actinomycetota</taxon>
        <taxon>Actinomycetes</taxon>
        <taxon>Kitasatosporales</taxon>
        <taxon>Streptomycetaceae</taxon>
        <taxon>Streptomyces</taxon>
    </lineage>
</organism>
<dbReference type="AlphaFoldDB" id="A0A917PDP8"/>
<comment type="caution">
    <text evidence="1">The sequence shown here is derived from an EMBL/GenBank/DDBJ whole genome shotgun (WGS) entry which is preliminary data.</text>
</comment>
<evidence type="ECO:0000313" key="1">
    <source>
        <dbReference type="EMBL" id="GGJ71746.1"/>
    </source>
</evidence>
<gene>
    <name evidence="1" type="ORF">GCM10012282_80830</name>
</gene>
<dbReference type="EMBL" id="BMMU01000074">
    <property type="protein sequence ID" value="GGJ71746.1"/>
    <property type="molecule type" value="Genomic_DNA"/>
</dbReference>